<dbReference type="VEuPathDB" id="ToxoDB:EMWEY_00056620"/>
<organism evidence="2 3">
    <name type="scientific">Eimeria maxima</name>
    <name type="common">Coccidian parasite</name>
    <dbReference type="NCBI Taxonomy" id="5804"/>
    <lineage>
        <taxon>Eukaryota</taxon>
        <taxon>Sar</taxon>
        <taxon>Alveolata</taxon>
        <taxon>Apicomplexa</taxon>
        <taxon>Conoidasida</taxon>
        <taxon>Coccidia</taxon>
        <taxon>Eucoccidiorida</taxon>
        <taxon>Eimeriorina</taxon>
        <taxon>Eimeriidae</taxon>
        <taxon>Eimeria</taxon>
    </lineage>
</organism>
<dbReference type="OMA" id="MRRDIPM"/>
<evidence type="ECO:0000313" key="2">
    <source>
        <dbReference type="EMBL" id="CDJ59276.1"/>
    </source>
</evidence>
<name>U6M5H4_EIMMA</name>
<dbReference type="Pfam" id="PF12314">
    <property type="entry name" value="IMCp"/>
    <property type="match status" value="1"/>
</dbReference>
<feature type="compositionally biased region" description="Low complexity" evidence="1">
    <location>
        <begin position="117"/>
        <end position="139"/>
    </location>
</feature>
<dbReference type="AlphaFoldDB" id="U6M5H4"/>
<dbReference type="InterPro" id="IPR022086">
    <property type="entry name" value="IMCp"/>
</dbReference>
<dbReference type="EMBL" id="HG720248">
    <property type="protein sequence ID" value="CDJ59276.1"/>
    <property type="molecule type" value="Genomic_DNA"/>
</dbReference>
<dbReference type="OrthoDB" id="371494at2759"/>
<feature type="region of interest" description="Disordered" evidence="1">
    <location>
        <begin position="87"/>
        <end position="232"/>
    </location>
</feature>
<accession>U6M5H4</accession>
<gene>
    <name evidence="2" type="ORF">EMWEY_00056620</name>
</gene>
<keyword evidence="3" id="KW-1185">Reference proteome</keyword>
<reference evidence="2" key="1">
    <citation type="submission" date="2013-10" db="EMBL/GenBank/DDBJ databases">
        <title>Genomic analysis of the causative agents of coccidiosis in chickens.</title>
        <authorList>
            <person name="Reid A.J."/>
            <person name="Blake D."/>
            <person name="Billington K."/>
            <person name="Browne H."/>
            <person name="Dunn M."/>
            <person name="Hung S."/>
            <person name="Kawahara F."/>
            <person name="Miranda-Saavedra D."/>
            <person name="Mourier T."/>
            <person name="Nagra H."/>
            <person name="Otto T.D."/>
            <person name="Rawlings N."/>
            <person name="Sanchez A."/>
            <person name="Sanders M."/>
            <person name="Subramaniam C."/>
            <person name="Tay Y."/>
            <person name="Dear P."/>
            <person name="Doerig C."/>
            <person name="Gruber A."/>
            <person name="Parkinson J."/>
            <person name="Shirley M."/>
            <person name="Wan K.L."/>
            <person name="Berriman M."/>
            <person name="Tomley F."/>
            <person name="Pain A."/>
        </authorList>
    </citation>
    <scope>NUCLEOTIDE SEQUENCE [LARGE SCALE GENOMIC DNA]</scope>
    <source>
        <strain evidence="2">Weybridge</strain>
    </source>
</reference>
<feature type="compositionally biased region" description="Low complexity" evidence="1">
    <location>
        <begin position="204"/>
        <end position="220"/>
    </location>
</feature>
<proteinExistence type="predicted"/>
<sequence>YVDKIVEVPRYSIKEKIIEVPKVLVIERIIPVLRSYRKEQVAYVEPGAQIPFDGQHTAPYKPQNQQEQQYAANPTARYPDVVKLPPLWAQDSPATSTPKTCPIDGPQGGILGSSQEGFSLGSSQGSPQGGAQQSPQESPFRGPLEAPFGGIPERRYNLGPPAEAARGGGGEWNLRSQRTAPNLRGSGSGEYDSSGMMGLRQSMSGPAAAAAAPLGSSPAGDSMEFAKTPSVN</sequence>
<feature type="region of interest" description="Disordered" evidence="1">
    <location>
        <begin position="53"/>
        <end position="72"/>
    </location>
</feature>
<feature type="non-terminal residue" evidence="2">
    <location>
        <position position="1"/>
    </location>
</feature>
<feature type="compositionally biased region" description="Polar residues" evidence="1">
    <location>
        <begin position="62"/>
        <end position="72"/>
    </location>
</feature>
<evidence type="ECO:0000313" key="3">
    <source>
        <dbReference type="Proteomes" id="UP000030763"/>
    </source>
</evidence>
<evidence type="ECO:0000256" key="1">
    <source>
        <dbReference type="SAM" id="MobiDB-lite"/>
    </source>
</evidence>
<dbReference type="Proteomes" id="UP000030763">
    <property type="component" value="Unassembled WGS sequence"/>
</dbReference>
<reference evidence="2" key="2">
    <citation type="submission" date="2013-10" db="EMBL/GenBank/DDBJ databases">
        <authorList>
            <person name="Aslett M."/>
        </authorList>
    </citation>
    <scope>NUCLEOTIDE SEQUENCE [LARGE SCALE GENOMIC DNA]</scope>
    <source>
        <strain evidence="2">Weybridge</strain>
    </source>
</reference>
<dbReference type="RefSeq" id="XP_013335924.1">
    <property type="nucleotide sequence ID" value="XM_013480470.1"/>
</dbReference>
<dbReference type="GeneID" id="25339648"/>
<protein>
    <submittedName>
        <fullName evidence="2">Uncharacterized protein</fullName>
    </submittedName>
</protein>